<sequence length="231" mass="24081">MKLIVFGATGDVGRKITEEALACGHSVTAVARNTQPLARIQGQIERVDADLLANAERAGELITGHDAAISALRPAQGREPLLLELTRAVLDGARANDVPVFVTGGAATLKLPEGRGQTLLSAPGVLPAAVRPIAEACAAQVELLDATEEPAWFHLLPPAMLVEGPRTGIYGWGTDTLVTDADGNSQISYADFAAAMLDLVESPPPAPIRCTVAWQASGQPPAEREAESAPE</sequence>
<evidence type="ECO:0000313" key="2">
    <source>
        <dbReference type="EMBL" id="TGG94886.1"/>
    </source>
</evidence>
<dbReference type="InterPro" id="IPR036291">
    <property type="entry name" value="NAD(P)-bd_dom_sf"/>
</dbReference>
<dbReference type="Proteomes" id="UP000297475">
    <property type="component" value="Unassembled WGS sequence"/>
</dbReference>
<dbReference type="EMBL" id="SRMF01000001">
    <property type="protein sequence ID" value="TGG94886.1"/>
    <property type="molecule type" value="Genomic_DNA"/>
</dbReference>
<feature type="domain" description="NAD(P)-binding" evidence="1">
    <location>
        <begin position="7"/>
        <end position="203"/>
    </location>
</feature>
<protein>
    <submittedName>
        <fullName evidence="2">Potassium transporter TrkA</fullName>
    </submittedName>
</protein>
<proteinExistence type="predicted"/>
<evidence type="ECO:0000259" key="1">
    <source>
        <dbReference type="Pfam" id="PF13460"/>
    </source>
</evidence>
<dbReference type="Pfam" id="PF13460">
    <property type="entry name" value="NAD_binding_10"/>
    <property type="match status" value="1"/>
</dbReference>
<dbReference type="AlphaFoldDB" id="A0A4Z0WGN0"/>
<organism evidence="2 3">
    <name type="scientific">Natronospirillum operosum</name>
    <dbReference type="NCBI Taxonomy" id="2759953"/>
    <lineage>
        <taxon>Bacteria</taxon>
        <taxon>Pseudomonadati</taxon>
        <taxon>Pseudomonadota</taxon>
        <taxon>Gammaproteobacteria</taxon>
        <taxon>Oceanospirillales</taxon>
        <taxon>Natronospirillaceae</taxon>
        <taxon>Natronospirillum</taxon>
    </lineage>
</organism>
<dbReference type="OrthoDB" id="9785372at2"/>
<keyword evidence="3" id="KW-1185">Reference proteome</keyword>
<dbReference type="PANTHER" id="PTHR43355:SF2">
    <property type="entry name" value="FLAVIN REDUCTASE (NADPH)"/>
    <property type="match status" value="1"/>
</dbReference>
<evidence type="ECO:0000313" key="3">
    <source>
        <dbReference type="Proteomes" id="UP000297475"/>
    </source>
</evidence>
<reference evidence="2 3" key="1">
    <citation type="submission" date="2019-04" db="EMBL/GenBank/DDBJ databases">
        <title>Natronospirillum operosus gen. nov., sp. nov., a haloalkaliphilic satellite isolated from decaying biomass of laboratory culture of cyanobacterium Geitlerinema sp. and proposal of Natronospirillaceae fam. nov. and Saccharospirillaceae fam. nov.</title>
        <authorList>
            <person name="Kevbrin V."/>
            <person name="Boltyanskaya Y."/>
            <person name="Koziaeva V."/>
            <person name="Grouzdev D.S."/>
            <person name="Park M."/>
            <person name="Cho J."/>
        </authorList>
    </citation>
    <scope>NUCLEOTIDE SEQUENCE [LARGE SCALE GENOMIC DNA]</scope>
    <source>
        <strain evidence="2 3">G-116</strain>
    </source>
</reference>
<dbReference type="InterPro" id="IPR016040">
    <property type="entry name" value="NAD(P)-bd_dom"/>
</dbReference>
<dbReference type="PANTHER" id="PTHR43355">
    <property type="entry name" value="FLAVIN REDUCTASE (NADPH)"/>
    <property type="match status" value="1"/>
</dbReference>
<dbReference type="Gene3D" id="3.40.50.720">
    <property type="entry name" value="NAD(P)-binding Rossmann-like Domain"/>
    <property type="match status" value="1"/>
</dbReference>
<gene>
    <name evidence="2" type="ORF">E4656_00185</name>
</gene>
<comment type="caution">
    <text evidence="2">The sequence shown here is derived from an EMBL/GenBank/DDBJ whole genome shotgun (WGS) entry which is preliminary data.</text>
</comment>
<dbReference type="InterPro" id="IPR051606">
    <property type="entry name" value="Polyketide_Oxido-like"/>
</dbReference>
<name>A0A4Z0WGN0_9GAMM</name>
<dbReference type="GO" id="GO:0016646">
    <property type="term" value="F:oxidoreductase activity, acting on the CH-NH group of donors, NAD or NADP as acceptor"/>
    <property type="evidence" value="ECO:0007669"/>
    <property type="project" value="TreeGrafter"/>
</dbReference>
<dbReference type="SUPFAM" id="SSF51735">
    <property type="entry name" value="NAD(P)-binding Rossmann-fold domains"/>
    <property type="match status" value="1"/>
</dbReference>
<accession>A0A4Z0WGN0</accession>
<dbReference type="RefSeq" id="WP_135480094.1">
    <property type="nucleotide sequence ID" value="NZ_SRMF01000001.1"/>
</dbReference>